<sequence length="123" mass="12805">MRGKIDGFTHDLDSLGDLVVTPDGSNFFSVASAQRRTDLWDANSLERIRSYAGESATEGFPSSVAISPDGAYVVVGEADGADLVIYDAVTGAMIHALNNLAVAGSTGLRLPKMSSAQVMALQG</sequence>
<dbReference type="OrthoDB" id="4332189at2"/>
<dbReference type="Proteomes" id="UP000295302">
    <property type="component" value="Unassembled WGS sequence"/>
</dbReference>
<proteinExistence type="predicted"/>
<reference evidence="1 2" key="1">
    <citation type="submission" date="2019-03" db="EMBL/GenBank/DDBJ databases">
        <title>Draft genome sequences of novel Actinobacteria.</title>
        <authorList>
            <person name="Sahin N."/>
            <person name="Ay H."/>
            <person name="Saygin H."/>
        </authorList>
    </citation>
    <scope>NUCLEOTIDE SEQUENCE [LARGE SCALE GENOMIC DNA]</scope>
    <source>
        <strain evidence="1 2">CH32</strain>
    </source>
</reference>
<keyword evidence="2" id="KW-1185">Reference proteome</keyword>
<comment type="caution">
    <text evidence="1">The sequence shown here is derived from an EMBL/GenBank/DDBJ whole genome shotgun (WGS) entry which is preliminary data.</text>
</comment>
<dbReference type="Gene3D" id="2.130.10.10">
    <property type="entry name" value="YVTN repeat-like/Quinoprotein amine dehydrogenase"/>
    <property type="match status" value="1"/>
</dbReference>
<dbReference type="RefSeq" id="WP_132609973.1">
    <property type="nucleotide sequence ID" value="NZ_SMKQ01000012.1"/>
</dbReference>
<name>A0A4R4Z5X7_9ACTN</name>
<dbReference type="SUPFAM" id="SSF63829">
    <property type="entry name" value="Calcium-dependent phosphotriesterase"/>
    <property type="match status" value="1"/>
</dbReference>
<dbReference type="InterPro" id="IPR015943">
    <property type="entry name" value="WD40/YVTN_repeat-like_dom_sf"/>
</dbReference>
<protein>
    <submittedName>
        <fullName evidence="1">WD40 repeat domain-containing protein</fullName>
    </submittedName>
</protein>
<evidence type="ECO:0000313" key="2">
    <source>
        <dbReference type="Proteomes" id="UP000295302"/>
    </source>
</evidence>
<dbReference type="AlphaFoldDB" id="A0A4R4Z5X7"/>
<evidence type="ECO:0000313" key="1">
    <source>
        <dbReference type="EMBL" id="TDD53538.1"/>
    </source>
</evidence>
<organism evidence="1 2">
    <name type="scientific">Nonomuraea terrae</name>
    <dbReference type="NCBI Taxonomy" id="2530383"/>
    <lineage>
        <taxon>Bacteria</taxon>
        <taxon>Bacillati</taxon>
        <taxon>Actinomycetota</taxon>
        <taxon>Actinomycetes</taxon>
        <taxon>Streptosporangiales</taxon>
        <taxon>Streptosporangiaceae</taxon>
        <taxon>Nonomuraea</taxon>
    </lineage>
</organism>
<dbReference type="EMBL" id="SMKQ01000012">
    <property type="protein sequence ID" value="TDD53538.1"/>
    <property type="molecule type" value="Genomic_DNA"/>
</dbReference>
<accession>A0A4R4Z5X7</accession>
<gene>
    <name evidence="1" type="ORF">E1286_07235</name>
</gene>